<dbReference type="AlphaFoldDB" id="A0A1H7UYX7"/>
<dbReference type="InterPro" id="IPR050833">
    <property type="entry name" value="Poly_Biosynth_Transport"/>
</dbReference>
<feature type="transmembrane region" description="Helical" evidence="7">
    <location>
        <begin position="40"/>
        <end position="58"/>
    </location>
</feature>
<keyword evidence="6 7" id="KW-0472">Membrane</keyword>
<evidence type="ECO:0000313" key="9">
    <source>
        <dbReference type="Proteomes" id="UP000199421"/>
    </source>
</evidence>
<dbReference type="EMBL" id="FOAF01000006">
    <property type="protein sequence ID" value="SEM02140.1"/>
    <property type="molecule type" value="Genomic_DNA"/>
</dbReference>
<evidence type="ECO:0000313" key="8">
    <source>
        <dbReference type="EMBL" id="SEM02140.1"/>
    </source>
</evidence>
<dbReference type="PANTHER" id="PTHR30250">
    <property type="entry name" value="PST FAMILY PREDICTED COLANIC ACID TRANSPORTER"/>
    <property type="match status" value="1"/>
</dbReference>
<dbReference type="Proteomes" id="UP000199421">
    <property type="component" value="Unassembled WGS sequence"/>
</dbReference>
<feature type="transmembrane region" description="Helical" evidence="7">
    <location>
        <begin position="210"/>
        <end position="231"/>
    </location>
</feature>
<proteinExistence type="inferred from homology"/>
<dbReference type="Pfam" id="PF13440">
    <property type="entry name" value="Polysacc_synt_3"/>
    <property type="match status" value="1"/>
</dbReference>
<feature type="transmembrane region" description="Helical" evidence="7">
    <location>
        <begin position="145"/>
        <end position="164"/>
    </location>
</feature>
<dbReference type="RefSeq" id="WP_093327942.1">
    <property type="nucleotide sequence ID" value="NZ_FOAF01000006.1"/>
</dbReference>
<feature type="transmembrane region" description="Helical" evidence="7">
    <location>
        <begin position="438"/>
        <end position="460"/>
    </location>
</feature>
<evidence type="ECO:0000256" key="6">
    <source>
        <dbReference type="ARBA" id="ARBA00023136"/>
    </source>
</evidence>
<comment type="similarity">
    <text evidence="2">Belongs to the polysaccharide synthase family.</text>
</comment>
<keyword evidence="9" id="KW-1185">Reference proteome</keyword>
<dbReference type="STRING" id="407022.SAMN05661044_04010"/>
<feature type="transmembrane region" description="Helical" evidence="7">
    <location>
        <begin position="318"/>
        <end position="342"/>
    </location>
</feature>
<dbReference type="CDD" id="cd13127">
    <property type="entry name" value="MATE_tuaB_like"/>
    <property type="match status" value="1"/>
</dbReference>
<accession>A0A1H7UYX7</accession>
<evidence type="ECO:0000256" key="1">
    <source>
        <dbReference type="ARBA" id="ARBA00004651"/>
    </source>
</evidence>
<name>A0A1H7UYX7_OLID1</name>
<reference evidence="9" key="1">
    <citation type="submission" date="2016-10" db="EMBL/GenBank/DDBJ databases">
        <authorList>
            <person name="Varghese N."/>
            <person name="Submissions S."/>
        </authorList>
    </citation>
    <scope>NUCLEOTIDE SEQUENCE [LARGE SCALE GENOMIC DNA]</scope>
    <source>
        <strain evidence="9">DSM 18733</strain>
    </source>
</reference>
<feature type="transmembrane region" description="Helical" evidence="7">
    <location>
        <begin position="170"/>
        <end position="189"/>
    </location>
</feature>
<feature type="transmembrane region" description="Helical" evidence="7">
    <location>
        <begin position="111"/>
        <end position="133"/>
    </location>
</feature>
<organism evidence="8 9">
    <name type="scientific">Olivibacter domesticus</name>
    <name type="common">Pseudosphingobacterium domesticum</name>
    <dbReference type="NCBI Taxonomy" id="407022"/>
    <lineage>
        <taxon>Bacteria</taxon>
        <taxon>Pseudomonadati</taxon>
        <taxon>Bacteroidota</taxon>
        <taxon>Sphingobacteriia</taxon>
        <taxon>Sphingobacteriales</taxon>
        <taxon>Sphingobacteriaceae</taxon>
        <taxon>Olivibacter</taxon>
    </lineage>
</organism>
<keyword evidence="5 7" id="KW-1133">Transmembrane helix</keyword>
<feature type="transmembrane region" description="Helical" evidence="7">
    <location>
        <begin position="414"/>
        <end position="432"/>
    </location>
</feature>
<comment type="subcellular location">
    <subcellularLocation>
        <location evidence="1">Cell membrane</location>
        <topology evidence="1">Multi-pass membrane protein</topology>
    </subcellularLocation>
</comment>
<feature type="transmembrane region" description="Helical" evidence="7">
    <location>
        <begin position="12"/>
        <end position="34"/>
    </location>
</feature>
<protein>
    <submittedName>
        <fullName evidence="8">Membrane protein involved in the export of O-antigen and teichoic acid</fullName>
    </submittedName>
</protein>
<evidence type="ECO:0000256" key="3">
    <source>
        <dbReference type="ARBA" id="ARBA00022475"/>
    </source>
</evidence>
<keyword evidence="3" id="KW-1003">Cell membrane</keyword>
<feature type="transmembrane region" description="Helical" evidence="7">
    <location>
        <begin position="287"/>
        <end position="306"/>
    </location>
</feature>
<evidence type="ECO:0000256" key="4">
    <source>
        <dbReference type="ARBA" id="ARBA00022692"/>
    </source>
</evidence>
<sequence length="478" mass="53417">MSLKAKAFNGLAWNSLESLLVRGISFIISIIIARLVSPEAYGLIGMLTVFIAISSLFIESGFSRALVQRKNCTQTDFSTVFYFNLAVSVLIYLILYFAAPAIAEFYDTPALILLLRVLSLQFIVAALVVVHRAKLMIEIDFQTPAKINVIAIVISGAISLYMAYHGYGVWALAAQTLSLAAATTILMWFSMKWRPSWEFSVQAFREMFGYGSKILLAGLYSTVLNNIYTIMIGKWYQSKALGYYTRANTLAEMSAGTVNAIITNVTFPLLTSIQDDREKLVSVYSRLLSMTAFIVFPAMTLFAVVSEPFVRLFLTEKWLPAVVLLQWLCMAKLFMPISALNLNLLNAVGRSDLFLKTDLCKLPLIVLTMVITLPMGTKAVVIGSFINTFISYFINTYMPGRLYAYGAIKQIKDCFSIIICTMVMAFLSYLSMRLFSSPLIQLIVAVSVAAIAYLLTAFLLKVKELDELKYVFNRIVKK</sequence>
<evidence type="ECO:0000256" key="7">
    <source>
        <dbReference type="SAM" id="Phobius"/>
    </source>
</evidence>
<feature type="transmembrane region" description="Helical" evidence="7">
    <location>
        <begin position="362"/>
        <end position="394"/>
    </location>
</feature>
<keyword evidence="4 7" id="KW-0812">Transmembrane</keyword>
<dbReference type="GO" id="GO:0005886">
    <property type="term" value="C:plasma membrane"/>
    <property type="evidence" value="ECO:0007669"/>
    <property type="project" value="UniProtKB-SubCell"/>
</dbReference>
<feature type="transmembrane region" description="Helical" evidence="7">
    <location>
        <begin position="79"/>
        <end position="99"/>
    </location>
</feature>
<dbReference type="OrthoDB" id="9770347at2"/>
<gene>
    <name evidence="8" type="ORF">SAMN05661044_04010</name>
</gene>
<evidence type="ECO:0000256" key="5">
    <source>
        <dbReference type="ARBA" id="ARBA00022989"/>
    </source>
</evidence>
<dbReference type="PANTHER" id="PTHR30250:SF10">
    <property type="entry name" value="LIPOPOLYSACCHARIDE BIOSYNTHESIS PROTEIN WZXC"/>
    <property type="match status" value="1"/>
</dbReference>
<evidence type="ECO:0000256" key="2">
    <source>
        <dbReference type="ARBA" id="ARBA00007430"/>
    </source>
</evidence>